<evidence type="ECO:0000313" key="3">
    <source>
        <dbReference type="Proteomes" id="UP000199423"/>
    </source>
</evidence>
<dbReference type="Pfam" id="PF12973">
    <property type="entry name" value="Cupin_7"/>
    <property type="match status" value="1"/>
</dbReference>
<dbReference type="InterPro" id="IPR014710">
    <property type="entry name" value="RmlC-like_jellyroll"/>
</dbReference>
<accession>A0A1I7NI92</accession>
<reference evidence="3" key="1">
    <citation type="submission" date="2016-10" db="EMBL/GenBank/DDBJ databases">
        <authorList>
            <person name="Varghese N."/>
            <person name="Submissions S."/>
        </authorList>
    </citation>
    <scope>NUCLEOTIDE SEQUENCE [LARGE SCALE GENOMIC DNA]</scope>
    <source>
        <strain evidence="3">DSM 1565</strain>
    </source>
</reference>
<organism evidence="2 3">
    <name type="scientific">Hyphomicrobium facile</name>
    <dbReference type="NCBI Taxonomy" id="51670"/>
    <lineage>
        <taxon>Bacteria</taxon>
        <taxon>Pseudomonadati</taxon>
        <taxon>Pseudomonadota</taxon>
        <taxon>Alphaproteobacteria</taxon>
        <taxon>Hyphomicrobiales</taxon>
        <taxon>Hyphomicrobiaceae</taxon>
        <taxon>Hyphomicrobium</taxon>
    </lineage>
</organism>
<dbReference type="InterPro" id="IPR025979">
    <property type="entry name" value="ChrR-like_cupin_dom"/>
</dbReference>
<dbReference type="SUPFAM" id="SSF51182">
    <property type="entry name" value="RmlC-like cupins"/>
    <property type="match status" value="1"/>
</dbReference>
<dbReference type="CDD" id="cd20302">
    <property type="entry name" value="cupin_DAD"/>
    <property type="match status" value="1"/>
</dbReference>
<evidence type="ECO:0000259" key="1">
    <source>
        <dbReference type="Pfam" id="PF12973"/>
    </source>
</evidence>
<dbReference type="EMBL" id="FPCH01000002">
    <property type="protein sequence ID" value="SFV34391.1"/>
    <property type="molecule type" value="Genomic_DNA"/>
</dbReference>
<dbReference type="RefSeq" id="WP_092867803.1">
    <property type="nucleotide sequence ID" value="NZ_FPCH01000002.1"/>
</dbReference>
<dbReference type="Gene3D" id="2.60.120.10">
    <property type="entry name" value="Jelly Rolls"/>
    <property type="match status" value="1"/>
</dbReference>
<dbReference type="InterPro" id="IPR011051">
    <property type="entry name" value="RmlC_Cupin_sf"/>
</dbReference>
<name>A0A1I7NI92_9HYPH</name>
<dbReference type="AlphaFoldDB" id="A0A1I7NI92"/>
<keyword evidence="3" id="KW-1185">Reference proteome</keyword>
<evidence type="ECO:0000313" key="2">
    <source>
        <dbReference type="EMBL" id="SFV34391.1"/>
    </source>
</evidence>
<dbReference type="Proteomes" id="UP000199423">
    <property type="component" value="Unassembled WGS sequence"/>
</dbReference>
<proteinExistence type="predicted"/>
<sequence length="174" mass="20003">MTLIAPVKSEHVTFDPPQFAHLGMIPELVVLPVKDERIWVLLEPNVWFRPLFFDMNSGAHGEVLRVKKGGVLSRHRHPSPVHGFVLKGSWRYLEHTWRAEEGSYVMEPPGETHTLTCDSGEEMQTLFFIQGATLYIDEQDKVTLVEDNFQLIEACRKHYEEVGLGADFVNQFIR</sequence>
<dbReference type="OrthoDB" id="564955at2"/>
<gene>
    <name evidence="2" type="ORF">SAMN04488557_2309</name>
</gene>
<dbReference type="STRING" id="51670.SAMN04488557_2309"/>
<protein>
    <submittedName>
        <fullName evidence="2">Cupin domain protein</fullName>
    </submittedName>
</protein>
<feature type="domain" description="ChrR-like cupin" evidence="1">
    <location>
        <begin position="36"/>
        <end position="131"/>
    </location>
</feature>